<dbReference type="Proteomes" id="UP001494902">
    <property type="component" value="Unassembled WGS sequence"/>
</dbReference>
<gene>
    <name evidence="2" type="ORF">WIS52_13095</name>
</gene>
<protein>
    <submittedName>
        <fullName evidence="2">ATP-binding protein</fullName>
    </submittedName>
</protein>
<dbReference type="Pfam" id="PF04326">
    <property type="entry name" value="SLFN_AlbA_2"/>
    <property type="match status" value="1"/>
</dbReference>
<dbReference type="Pfam" id="PF13749">
    <property type="entry name" value="HATPase_c_4"/>
    <property type="match status" value="1"/>
</dbReference>
<keyword evidence="3" id="KW-1185">Reference proteome</keyword>
<keyword evidence="2" id="KW-0547">Nucleotide-binding</keyword>
<name>A0ABV1KCS5_9PSEU</name>
<dbReference type="RefSeq" id="WP_349298487.1">
    <property type="nucleotide sequence ID" value="NZ_JBEDNQ010000005.1"/>
</dbReference>
<evidence type="ECO:0000313" key="3">
    <source>
        <dbReference type="Proteomes" id="UP001494902"/>
    </source>
</evidence>
<reference evidence="2 3" key="1">
    <citation type="submission" date="2024-03" db="EMBL/GenBank/DDBJ databases">
        <title>Draft genome sequence of Pseudonocardia nematodicida JCM 31783.</title>
        <authorList>
            <person name="Butdee W."/>
            <person name="Duangmal K."/>
        </authorList>
    </citation>
    <scope>NUCLEOTIDE SEQUENCE [LARGE SCALE GENOMIC DNA]</scope>
    <source>
        <strain evidence="2 3">JCM 31783</strain>
    </source>
</reference>
<dbReference type="EMBL" id="JBEDNQ010000005">
    <property type="protein sequence ID" value="MEQ3551407.1"/>
    <property type="molecule type" value="Genomic_DNA"/>
</dbReference>
<accession>A0ABV1KCS5</accession>
<sequence>MIRLRDEYTAGDFAALIERESDEVELKTGTSAPRLQEPMVAFSNTDGGVILIGVSDDRTVQGRRLDQGTDDKIHEAAMSVHHPGRYSVREIRVDGKPVVAVLVRRREEGFAQTSDGRLLVRRGGRNVPLIGDAAFTFMGSRALKRFERADSEIPITTARPDSLEELCRVYTWTSESDHLADRLRERGLAVGENLTIAGALITTNPADTLHLSKAVVEVRRYSDDGPDYDRRETFGGPLPDQVRDATEFVVSELGSDLIVAGVHRYEIPKLPLVVLRESIANAVAHRSYEVDRMVTLVELRGDRVQVTSPGRLPEPVTIATIREAQAARNPCIIDALRRFRLAEDAGRGVDVIEDEMEQALLDPPVFTEEGNTVSVVLPLNGPITSRERGWLADLTAEGSIENQDRILLVHAARGYELNNTVARSLLKTDDSGFARRALHRLRDADLLEQHGARGGATYTLKGDIAPPASYRLNLRQLGNLVVDTARTEDLSNERVRELTGLGRQQALQLLQGLVREGRLTQIGQRRGTRYYADGAD</sequence>
<comment type="caution">
    <text evidence="2">The sequence shown here is derived from an EMBL/GenBank/DDBJ whole genome shotgun (WGS) entry which is preliminary data.</text>
</comment>
<keyword evidence="2" id="KW-0067">ATP-binding</keyword>
<dbReference type="InterPro" id="IPR038475">
    <property type="entry name" value="RecG_C_sf"/>
</dbReference>
<dbReference type="Gene3D" id="3.30.950.30">
    <property type="entry name" value="Schlafen, AAA domain"/>
    <property type="match status" value="1"/>
</dbReference>
<evidence type="ECO:0000313" key="2">
    <source>
        <dbReference type="EMBL" id="MEQ3551407.1"/>
    </source>
</evidence>
<dbReference type="InterPro" id="IPR036388">
    <property type="entry name" value="WH-like_DNA-bd_sf"/>
</dbReference>
<organism evidence="2 3">
    <name type="scientific">Pseudonocardia nematodicida</name>
    <dbReference type="NCBI Taxonomy" id="1206997"/>
    <lineage>
        <taxon>Bacteria</taxon>
        <taxon>Bacillati</taxon>
        <taxon>Actinomycetota</taxon>
        <taxon>Actinomycetes</taxon>
        <taxon>Pseudonocardiales</taxon>
        <taxon>Pseudonocardiaceae</taxon>
        <taxon>Pseudonocardia</taxon>
    </lineage>
</organism>
<proteinExistence type="predicted"/>
<evidence type="ECO:0000259" key="1">
    <source>
        <dbReference type="Pfam" id="PF04326"/>
    </source>
</evidence>
<dbReference type="PANTHER" id="PTHR30595:SF6">
    <property type="entry name" value="SCHLAFEN ALBA-2 DOMAIN-CONTAINING PROTEIN"/>
    <property type="match status" value="1"/>
</dbReference>
<dbReference type="Gene3D" id="3.30.565.60">
    <property type="match status" value="1"/>
</dbReference>
<dbReference type="InterPro" id="IPR007421">
    <property type="entry name" value="Schlafen_AlbA_2_dom"/>
</dbReference>
<dbReference type="GO" id="GO:0005524">
    <property type="term" value="F:ATP binding"/>
    <property type="evidence" value="ECO:0007669"/>
    <property type="project" value="UniProtKB-KW"/>
</dbReference>
<dbReference type="PANTHER" id="PTHR30595">
    <property type="entry name" value="GLPR-RELATED TRANSCRIPTIONAL REPRESSOR"/>
    <property type="match status" value="1"/>
</dbReference>
<dbReference type="InterPro" id="IPR038461">
    <property type="entry name" value="Schlafen_AlbA_2_dom_sf"/>
</dbReference>
<feature type="domain" description="Schlafen AlbA-2" evidence="1">
    <location>
        <begin position="20"/>
        <end position="128"/>
    </location>
</feature>
<dbReference type="Gene3D" id="1.10.10.10">
    <property type="entry name" value="Winged helix-like DNA-binding domain superfamily/Winged helix DNA-binding domain"/>
    <property type="match status" value="1"/>
</dbReference>